<dbReference type="InterPro" id="IPR036264">
    <property type="entry name" value="Bact_exopeptidase_dim_dom"/>
</dbReference>
<dbReference type="InterPro" id="IPR002933">
    <property type="entry name" value="Peptidase_M20"/>
</dbReference>
<evidence type="ECO:0000256" key="2">
    <source>
        <dbReference type="ARBA" id="ARBA00006153"/>
    </source>
</evidence>
<evidence type="ECO:0000256" key="3">
    <source>
        <dbReference type="ARBA" id="ARBA00011738"/>
    </source>
</evidence>
<dbReference type="Pfam" id="PF07687">
    <property type="entry name" value="M20_dimer"/>
    <property type="match status" value="1"/>
</dbReference>
<comment type="caution">
    <text evidence="8">The sequence shown here is derived from an EMBL/GenBank/DDBJ whole genome shotgun (WGS) entry which is preliminary data.</text>
</comment>
<evidence type="ECO:0000259" key="7">
    <source>
        <dbReference type="Pfam" id="PF07687"/>
    </source>
</evidence>
<reference evidence="8 9" key="1">
    <citation type="submission" date="2023-01" db="EMBL/GenBank/DDBJ databases">
        <title>Vibrio sp. KJ40-1 sp.nov, isolated from marine algae.</title>
        <authorList>
            <person name="Butt M."/>
            <person name="Kim J.M.J."/>
            <person name="Jeon C.O.C."/>
        </authorList>
    </citation>
    <scope>NUCLEOTIDE SEQUENCE [LARGE SCALE GENOMIC DNA]</scope>
    <source>
        <strain evidence="8 9">KJ40-1</strain>
    </source>
</reference>
<sequence>MDKALLHKKLPRETADKLAITVMEYCELLAGYTQTQGQMDRRYLTPEHKRTNNKIALLAQESHLHTWQDQAGNQWVRLQANQETNQRIILGSHTDTVPNGGKYDGILGVVAPLVLLKHFADNGVCFDFHVDVVGFGDEEGTRFGATLLGSSAISGKWKSKWRELVDENGVTLAQAMHSFGLDVSKVSEAQIDSNHVLAYLELHIEQGPVLEEKNLPISAVNGIAGARRFAITLEGKAGHAGTVPMGSRQDSLVAASQWIVELNKAAQNTITDEYPVLATVGKLEVYPGGVNVIPGSVGLSLDVRSINDSARDTFITDKLERLECLANAHGLRIELEETHTAQAVSCDTSFTEAMTEVVGLLTGTPLALSSGAGHDAMVLAEIVPTTMLFMRCEGGISHNPKESICTEDVSVSLSALTMFINEKVVI</sequence>
<evidence type="ECO:0000256" key="6">
    <source>
        <dbReference type="ARBA" id="ARBA00023211"/>
    </source>
</evidence>
<accession>A0ABT4YR71</accession>
<comment type="subunit">
    <text evidence="3">Homodimer.</text>
</comment>
<dbReference type="Gene3D" id="3.30.70.360">
    <property type="match status" value="1"/>
</dbReference>
<dbReference type="PANTHER" id="PTHR32494:SF19">
    <property type="entry name" value="ALLANTOATE DEIMINASE-RELATED"/>
    <property type="match status" value="1"/>
</dbReference>
<dbReference type="CDD" id="cd03884">
    <property type="entry name" value="M20_bAS"/>
    <property type="match status" value="1"/>
</dbReference>
<dbReference type="Pfam" id="PF01546">
    <property type="entry name" value="Peptidase_M20"/>
    <property type="match status" value="1"/>
</dbReference>
<dbReference type="NCBIfam" id="TIGR01879">
    <property type="entry name" value="hydantase"/>
    <property type="match status" value="1"/>
</dbReference>
<dbReference type="SUPFAM" id="SSF53187">
    <property type="entry name" value="Zn-dependent exopeptidases"/>
    <property type="match status" value="1"/>
</dbReference>
<dbReference type="PIRSF" id="PIRSF001235">
    <property type="entry name" value="Amidase_carbamoylase"/>
    <property type="match status" value="1"/>
</dbReference>
<keyword evidence="9" id="KW-1185">Reference proteome</keyword>
<organism evidence="8 9">
    <name type="scientific">Vibrio algarum</name>
    <dbReference type="NCBI Taxonomy" id="3020714"/>
    <lineage>
        <taxon>Bacteria</taxon>
        <taxon>Pseudomonadati</taxon>
        <taxon>Pseudomonadota</taxon>
        <taxon>Gammaproteobacteria</taxon>
        <taxon>Vibrionales</taxon>
        <taxon>Vibrionaceae</taxon>
        <taxon>Vibrio</taxon>
    </lineage>
</organism>
<dbReference type="PANTHER" id="PTHR32494">
    <property type="entry name" value="ALLANTOATE DEIMINASE-RELATED"/>
    <property type="match status" value="1"/>
</dbReference>
<evidence type="ECO:0000313" key="8">
    <source>
        <dbReference type="EMBL" id="MDB1124057.1"/>
    </source>
</evidence>
<comment type="cofactor">
    <cofactor evidence="1">
        <name>Mn(2+)</name>
        <dbReference type="ChEBI" id="CHEBI:29035"/>
    </cofactor>
</comment>
<name>A0ABT4YR71_9VIBR</name>
<dbReference type="InterPro" id="IPR011650">
    <property type="entry name" value="Peptidase_M20_dimer"/>
</dbReference>
<dbReference type="Proteomes" id="UP001210678">
    <property type="component" value="Unassembled WGS sequence"/>
</dbReference>
<dbReference type="RefSeq" id="WP_272135973.1">
    <property type="nucleotide sequence ID" value="NZ_JAQLOI010000001.1"/>
</dbReference>
<evidence type="ECO:0000256" key="5">
    <source>
        <dbReference type="ARBA" id="ARBA00022801"/>
    </source>
</evidence>
<evidence type="ECO:0000256" key="1">
    <source>
        <dbReference type="ARBA" id="ARBA00001936"/>
    </source>
</evidence>
<dbReference type="Gene3D" id="3.40.630.10">
    <property type="entry name" value="Zn peptidases"/>
    <property type="match status" value="1"/>
</dbReference>
<dbReference type="SUPFAM" id="SSF55031">
    <property type="entry name" value="Bacterial exopeptidase dimerisation domain"/>
    <property type="match status" value="1"/>
</dbReference>
<feature type="domain" description="Peptidase M20 dimerisation" evidence="7">
    <location>
        <begin position="222"/>
        <end position="317"/>
    </location>
</feature>
<dbReference type="EMBL" id="JAQLOI010000001">
    <property type="protein sequence ID" value="MDB1124057.1"/>
    <property type="molecule type" value="Genomic_DNA"/>
</dbReference>
<protein>
    <submittedName>
        <fullName evidence="8">Allantoate amidohydrolase</fullName>
    </submittedName>
</protein>
<evidence type="ECO:0000313" key="9">
    <source>
        <dbReference type="Proteomes" id="UP001210678"/>
    </source>
</evidence>
<keyword evidence="4" id="KW-0479">Metal-binding</keyword>
<keyword evidence="6" id="KW-0464">Manganese</keyword>
<proteinExistence type="inferred from homology"/>
<keyword evidence="5" id="KW-0378">Hydrolase</keyword>
<dbReference type="InterPro" id="IPR010158">
    <property type="entry name" value="Amidase_Cbmase"/>
</dbReference>
<gene>
    <name evidence="8" type="ORF">PGX00_10525</name>
</gene>
<dbReference type="NCBIfam" id="NF006775">
    <property type="entry name" value="PRK09290.2-5"/>
    <property type="match status" value="1"/>
</dbReference>
<evidence type="ECO:0000256" key="4">
    <source>
        <dbReference type="ARBA" id="ARBA00022723"/>
    </source>
</evidence>
<comment type="similarity">
    <text evidence="2">Belongs to the peptidase M20 family.</text>
</comment>